<dbReference type="InterPro" id="IPR038491">
    <property type="entry name" value="Velvet_dom_sf"/>
</dbReference>
<dbReference type="Gene3D" id="2.60.40.3960">
    <property type="entry name" value="Velvet domain"/>
    <property type="match status" value="1"/>
</dbReference>
<evidence type="ECO:0000256" key="5">
    <source>
        <dbReference type="ARBA" id="ARBA00023242"/>
    </source>
</evidence>
<dbReference type="GeneID" id="25291875"/>
<dbReference type="HOGENOM" id="CLU_054061_1_0_1"/>
<sequence>MGAPLEAQETLAKMPNPNSRRCRLHIRQQPRAARAGPDGKDRRAIDPPPILQLLMNDFDPDSPDDVAEIQSQFWIVHCRLVAGHAPDVDVSTVHHTTEDGKKEVQRLLLGTWVASPTTTQDDPDPQTMPSHPQTRPPTDPPPSPTTRFLPNPAEQGPGKAARHPYQIPGCFFIFADISVRRAGEYRLHFTLMKMDETFLEKGSLLPCIHQVTSEVFRVVNAKDFDQVQPSTNLVKGLLDRGAGFPLKLKKGTREGGRRRRQQSGENSDDDSRSEDNEY</sequence>
<protein>
    <submittedName>
        <fullName evidence="8">Rhinocladiella mackenziei CBS 650.93 unplaced genomic scaffold supercont1.3, whole genome shotgun sequence</fullName>
    </submittedName>
</protein>
<dbReference type="STRING" id="1442369.A0A0D2IRR6"/>
<feature type="region of interest" description="Disordered" evidence="6">
    <location>
        <begin position="115"/>
        <end position="162"/>
    </location>
</feature>
<dbReference type="PROSITE" id="PS51821">
    <property type="entry name" value="VELVET"/>
    <property type="match status" value="1"/>
</dbReference>
<evidence type="ECO:0000313" key="9">
    <source>
        <dbReference type="Proteomes" id="UP000053617"/>
    </source>
</evidence>
<evidence type="ECO:0000313" key="8">
    <source>
        <dbReference type="EMBL" id="KIX05831.1"/>
    </source>
</evidence>
<feature type="domain" description="Velvet" evidence="7">
    <location>
        <begin position="17"/>
        <end position="247"/>
    </location>
</feature>
<dbReference type="OrthoDB" id="3056235at2759"/>
<keyword evidence="5" id="KW-0539">Nucleus</keyword>
<keyword evidence="9" id="KW-1185">Reference proteome</keyword>
<dbReference type="InterPro" id="IPR037525">
    <property type="entry name" value="Velvet_dom"/>
</dbReference>
<dbReference type="RefSeq" id="XP_013272967.1">
    <property type="nucleotide sequence ID" value="XM_013417513.1"/>
</dbReference>
<evidence type="ECO:0000256" key="6">
    <source>
        <dbReference type="SAM" id="MobiDB-lite"/>
    </source>
</evidence>
<dbReference type="VEuPathDB" id="FungiDB:Z518_03804"/>
<keyword evidence="2" id="KW-0749">Sporulation</keyword>
<dbReference type="EMBL" id="KN847477">
    <property type="protein sequence ID" value="KIX05831.1"/>
    <property type="molecule type" value="Genomic_DNA"/>
</dbReference>
<keyword evidence="4" id="KW-0804">Transcription</keyword>
<keyword evidence="3" id="KW-0805">Transcription regulation</keyword>
<evidence type="ECO:0000256" key="1">
    <source>
        <dbReference type="ARBA" id="ARBA00004123"/>
    </source>
</evidence>
<evidence type="ECO:0000256" key="2">
    <source>
        <dbReference type="ARBA" id="ARBA00022969"/>
    </source>
</evidence>
<gene>
    <name evidence="8" type="ORF">Z518_03804</name>
</gene>
<dbReference type="AlphaFoldDB" id="A0A0D2IRR6"/>
<feature type="compositionally biased region" description="Basic and acidic residues" evidence="6">
    <location>
        <begin position="269"/>
        <end position="278"/>
    </location>
</feature>
<dbReference type="InterPro" id="IPR021740">
    <property type="entry name" value="Velvet"/>
</dbReference>
<organism evidence="8 9">
    <name type="scientific">Rhinocladiella mackenziei CBS 650.93</name>
    <dbReference type="NCBI Taxonomy" id="1442369"/>
    <lineage>
        <taxon>Eukaryota</taxon>
        <taxon>Fungi</taxon>
        <taxon>Dikarya</taxon>
        <taxon>Ascomycota</taxon>
        <taxon>Pezizomycotina</taxon>
        <taxon>Eurotiomycetes</taxon>
        <taxon>Chaetothyriomycetidae</taxon>
        <taxon>Chaetothyriales</taxon>
        <taxon>Herpotrichiellaceae</taxon>
        <taxon>Rhinocladiella</taxon>
    </lineage>
</organism>
<proteinExistence type="predicted"/>
<reference evidence="8 9" key="1">
    <citation type="submission" date="2015-01" db="EMBL/GenBank/DDBJ databases">
        <title>The Genome Sequence of Rhinocladiella mackenzie CBS 650.93.</title>
        <authorList>
            <consortium name="The Broad Institute Genomics Platform"/>
            <person name="Cuomo C."/>
            <person name="de Hoog S."/>
            <person name="Gorbushina A."/>
            <person name="Stielow B."/>
            <person name="Teixiera M."/>
            <person name="Abouelleil A."/>
            <person name="Chapman S.B."/>
            <person name="Priest M."/>
            <person name="Young S.K."/>
            <person name="Wortman J."/>
            <person name="Nusbaum C."/>
            <person name="Birren B."/>
        </authorList>
    </citation>
    <scope>NUCLEOTIDE SEQUENCE [LARGE SCALE GENOMIC DNA]</scope>
    <source>
        <strain evidence="8 9">CBS 650.93</strain>
    </source>
</reference>
<comment type="subcellular location">
    <subcellularLocation>
        <location evidence="1">Nucleus</location>
    </subcellularLocation>
</comment>
<dbReference type="GO" id="GO:0005634">
    <property type="term" value="C:nucleus"/>
    <property type="evidence" value="ECO:0007669"/>
    <property type="project" value="UniProtKB-SubCell"/>
</dbReference>
<feature type="region of interest" description="Disordered" evidence="6">
    <location>
        <begin position="246"/>
        <end position="278"/>
    </location>
</feature>
<evidence type="ECO:0000259" key="7">
    <source>
        <dbReference type="PROSITE" id="PS51821"/>
    </source>
</evidence>
<dbReference type="PANTHER" id="PTHR33572">
    <property type="entry name" value="SPORE DEVELOPMENT REGULATOR VOSA"/>
    <property type="match status" value="1"/>
</dbReference>
<feature type="region of interest" description="Disordered" evidence="6">
    <location>
        <begin position="26"/>
        <end position="46"/>
    </location>
</feature>
<feature type="region of interest" description="Disordered" evidence="6">
    <location>
        <begin position="1"/>
        <end position="20"/>
    </location>
</feature>
<dbReference type="PANTHER" id="PTHR33572:SF17">
    <property type="entry name" value="SEXUAL DEVELOPMENT REGULATOR VELC"/>
    <property type="match status" value="1"/>
</dbReference>
<accession>A0A0D2IRR6</accession>
<evidence type="ECO:0000256" key="3">
    <source>
        <dbReference type="ARBA" id="ARBA00023015"/>
    </source>
</evidence>
<name>A0A0D2IRR6_9EURO</name>
<dbReference type="GO" id="GO:0030435">
    <property type="term" value="P:sporulation resulting in formation of a cellular spore"/>
    <property type="evidence" value="ECO:0007669"/>
    <property type="project" value="UniProtKB-KW"/>
</dbReference>
<feature type="compositionally biased region" description="Low complexity" evidence="6">
    <location>
        <begin position="116"/>
        <end position="133"/>
    </location>
</feature>
<evidence type="ECO:0000256" key="4">
    <source>
        <dbReference type="ARBA" id="ARBA00023163"/>
    </source>
</evidence>
<dbReference type="Proteomes" id="UP000053617">
    <property type="component" value="Unassembled WGS sequence"/>
</dbReference>
<feature type="compositionally biased region" description="Pro residues" evidence="6">
    <location>
        <begin position="134"/>
        <end position="144"/>
    </location>
</feature>
<dbReference type="Pfam" id="PF11754">
    <property type="entry name" value="Velvet"/>
    <property type="match status" value="1"/>
</dbReference>